<dbReference type="OrthoDB" id="9810341at2"/>
<reference evidence="3" key="1">
    <citation type="submission" date="2015-07" db="EMBL/GenBank/DDBJ databases">
        <title>Draft genome sequence of Streptomyces sp. CMAA 1322, a bacterium isolated from Caatinga biome, from dry forest semiarid of Brazil.</title>
        <authorList>
            <person name="Santos S.N."/>
            <person name="Gacesa R."/>
            <person name="Taketani R.G."/>
            <person name="Long P.F."/>
            <person name="Melo I.S."/>
        </authorList>
    </citation>
    <scope>NUCLEOTIDE SEQUENCE [LARGE SCALE GENOMIC DNA]</scope>
    <source>
        <strain evidence="3">CMAA 1322</strain>
    </source>
</reference>
<feature type="domain" description="VOC" evidence="1">
    <location>
        <begin position="4"/>
        <end position="122"/>
    </location>
</feature>
<dbReference type="InterPro" id="IPR037523">
    <property type="entry name" value="VOC_core"/>
</dbReference>
<dbReference type="RefSeq" id="WP_049713949.1">
    <property type="nucleotide sequence ID" value="NZ_LFXA01000001.1"/>
</dbReference>
<dbReference type="InterPro" id="IPR029068">
    <property type="entry name" value="Glyas_Bleomycin-R_OHBP_Dase"/>
</dbReference>
<dbReference type="Gene3D" id="3.10.180.10">
    <property type="entry name" value="2,3-Dihydroxybiphenyl 1,2-Dioxygenase, domain 1"/>
    <property type="match status" value="1"/>
</dbReference>
<protein>
    <recommendedName>
        <fullName evidence="1">VOC domain-containing protein</fullName>
    </recommendedName>
</protein>
<dbReference type="EMBL" id="LFXA01000001">
    <property type="protein sequence ID" value="KNB54432.1"/>
    <property type="molecule type" value="Genomic_DNA"/>
</dbReference>
<dbReference type="Proteomes" id="UP000037288">
    <property type="component" value="Unassembled WGS sequence"/>
</dbReference>
<gene>
    <name evidence="2" type="ORF">AC230_00735</name>
</gene>
<dbReference type="STRING" id="1678637.AC230_00735"/>
<dbReference type="CDD" id="cd08351">
    <property type="entry name" value="ChaP_like"/>
    <property type="match status" value="1"/>
</dbReference>
<evidence type="ECO:0000313" key="2">
    <source>
        <dbReference type="EMBL" id="KNB54432.1"/>
    </source>
</evidence>
<dbReference type="SUPFAM" id="SSF54593">
    <property type="entry name" value="Glyoxalase/Bleomycin resistance protein/Dihydroxybiphenyl dioxygenase"/>
    <property type="match status" value="1"/>
</dbReference>
<evidence type="ECO:0000259" key="1">
    <source>
        <dbReference type="PROSITE" id="PS51819"/>
    </source>
</evidence>
<dbReference type="AlphaFoldDB" id="A0A0K9XNZ6"/>
<dbReference type="PATRIC" id="fig|1678637.3.peg.153"/>
<accession>A0A0K9XNZ6</accession>
<sequence>MAVELNHTIVHSRDKHAAAAFAAGILGLEVGPEAGPFVTVAMANGVTLDFMTSPHLDIAEQHYAFLVSEAEFDAILGRIVDAGVTYYAGPRLDEPHAINRRAGGRGAYFKSPDGHVLEVLTVA</sequence>
<organism evidence="2 3">
    <name type="scientific">Streptomyces caatingaensis</name>
    <dbReference type="NCBI Taxonomy" id="1678637"/>
    <lineage>
        <taxon>Bacteria</taxon>
        <taxon>Bacillati</taxon>
        <taxon>Actinomycetota</taxon>
        <taxon>Actinomycetes</taxon>
        <taxon>Kitasatosporales</taxon>
        <taxon>Streptomycetaceae</taxon>
        <taxon>Streptomyces</taxon>
    </lineage>
</organism>
<name>A0A0K9XNZ6_9ACTN</name>
<dbReference type="PROSITE" id="PS51819">
    <property type="entry name" value="VOC"/>
    <property type="match status" value="1"/>
</dbReference>
<comment type="caution">
    <text evidence="2">The sequence shown here is derived from an EMBL/GenBank/DDBJ whole genome shotgun (WGS) entry which is preliminary data.</text>
</comment>
<evidence type="ECO:0000313" key="3">
    <source>
        <dbReference type="Proteomes" id="UP000037288"/>
    </source>
</evidence>
<proteinExistence type="predicted"/>
<keyword evidence="3" id="KW-1185">Reference proteome</keyword>